<dbReference type="Proteomes" id="UP000640335">
    <property type="component" value="Unassembled WGS sequence"/>
</dbReference>
<dbReference type="Gene3D" id="2.30.110.10">
    <property type="entry name" value="Electron Transport, Fmn-binding Protein, Chain A"/>
    <property type="match status" value="1"/>
</dbReference>
<feature type="domain" description="Pyridoxamine 5'-phosphate oxidase N-terminal" evidence="2">
    <location>
        <begin position="2"/>
        <end position="125"/>
    </location>
</feature>
<dbReference type="InterPro" id="IPR052019">
    <property type="entry name" value="F420H2_bilvrd_red/Heme_oxyg"/>
</dbReference>
<accession>A0ABR8Q1V9</accession>
<dbReference type="PIRSF" id="PIRSF004633">
    <property type="entry name" value="UCP_PLP_oxd"/>
    <property type="match status" value="1"/>
</dbReference>
<dbReference type="InterPro" id="IPR011576">
    <property type="entry name" value="Pyridox_Oxase_N"/>
</dbReference>
<evidence type="ECO:0000313" key="3">
    <source>
        <dbReference type="EMBL" id="MBD7914406.1"/>
    </source>
</evidence>
<dbReference type="InterPro" id="IPR014419">
    <property type="entry name" value="HutZ"/>
</dbReference>
<dbReference type="PANTHER" id="PTHR35176">
    <property type="entry name" value="HEME OXYGENASE HI_0854-RELATED"/>
    <property type="match status" value="1"/>
</dbReference>
<evidence type="ECO:0000259" key="2">
    <source>
        <dbReference type="Pfam" id="PF01243"/>
    </source>
</evidence>
<gene>
    <name evidence="3" type="ORF">H9660_04540</name>
</gene>
<proteinExistence type="predicted"/>
<protein>
    <submittedName>
        <fullName evidence="3">Pyridoxamine 5'-phosphate oxidase family protein</fullName>
    </submittedName>
</protein>
<sequence length="154" mass="18008">MENLIKNNKTLIISSLDKENNAKISYSPFVYMNNKLYIYISKVAEHYNNILNNGNISVMIIEDEKDAKVTFARNRVSFTGKATRIEDDEEIFSEFSKKQGENIMNMLRKMDFNIFEIVIEKGRYVEGFGKAFDIRNENNELILEHVKLDKNHSN</sequence>
<comment type="caution">
    <text evidence="3">The sequence shown here is derived from an EMBL/GenBank/DDBJ whole genome shotgun (WGS) entry which is preliminary data.</text>
</comment>
<dbReference type="InterPro" id="IPR012349">
    <property type="entry name" value="Split_barrel_FMN-bd"/>
</dbReference>
<dbReference type="Pfam" id="PF01243">
    <property type="entry name" value="PNPOx_N"/>
    <property type="match status" value="1"/>
</dbReference>
<name>A0ABR8Q1V9_9CLOT</name>
<dbReference type="RefSeq" id="WP_191748979.1">
    <property type="nucleotide sequence ID" value="NZ_JACSQZ010000010.1"/>
</dbReference>
<dbReference type="EMBL" id="JACSQZ010000010">
    <property type="protein sequence ID" value="MBD7914406.1"/>
    <property type="molecule type" value="Genomic_DNA"/>
</dbReference>
<dbReference type="SUPFAM" id="SSF50475">
    <property type="entry name" value="FMN-binding split barrel"/>
    <property type="match status" value="1"/>
</dbReference>
<evidence type="ECO:0000256" key="1">
    <source>
        <dbReference type="ARBA" id="ARBA00023002"/>
    </source>
</evidence>
<dbReference type="PANTHER" id="PTHR35176:SF6">
    <property type="entry name" value="HEME OXYGENASE HI_0854-RELATED"/>
    <property type="match status" value="1"/>
</dbReference>
<keyword evidence="4" id="KW-1185">Reference proteome</keyword>
<keyword evidence="1" id="KW-0560">Oxidoreductase</keyword>
<evidence type="ECO:0000313" key="4">
    <source>
        <dbReference type="Proteomes" id="UP000640335"/>
    </source>
</evidence>
<organism evidence="3 4">
    <name type="scientific">Clostridium gallinarum</name>
    <dbReference type="NCBI Taxonomy" id="2762246"/>
    <lineage>
        <taxon>Bacteria</taxon>
        <taxon>Bacillati</taxon>
        <taxon>Bacillota</taxon>
        <taxon>Clostridia</taxon>
        <taxon>Eubacteriales</taxon>
        <taxon>Clostridiaceae</taxon>
        <taxon>Clostridium</taxon>
    </lineage>
</organism>
<reference evidence="3 4" key="1">
    <citation type="submission" date="2020-08" db="EMBL/GenBank/DDBJ databases">
        <title>A Genomic Blueprint of the Chicken Gut Microbiome.</title>
        <authorList>
            <person name="Gilroy R."/>
            <person name="Ravi A."/>
            <person name="Getino M."/>
            <person name="Pursley I."/>
            <person name="Horton D.L."/>
            <person name="Alikhan N.-F."/>
            <person name="Baker D."/>
            <person name="Gharbi K."/>
            <person name="Hall N."/>
            <person name="Watson M."/>
            <person name="Adriaenssens E.M."/>
            <person name="Foster-Nyarko E."/>
            <person name="Jarju S."/>
            <person name="Secka A."/>
            <person name="Antonio M."/>
            <person name="Oren A."/>
            <person name="Chaudhuri R."/>
            <person name="La Ragione R.M."/>
            <person name="Hildebrand F."/>
            <person name="Pallen M.J."/>
        </authorList>
    </citation>
    <scope>NUCLEOTIDE SEQUENCE [LARGE SCALE GENOMIC DNA]</scope>
    <source>
        <strain evidence="3 4">Sa3CUN1</strain>
    </source>
</reference>